<proteinExistence type="predicted"/>
<sequence length="188" mass="21570">MQLTKEQLSGEHNRLMAARIKLFMRRDEGQQRLAEIEQEYPCLLVEYANGSKDAADLQALEMEKIQLTAAAQAPYSAAAKQFDDRMKKVRLALDNINNIERLRKQDADFGIFFNTILRRRSLQTGDEEQLRSYACNQSQFKEPVDRLIDQLNDFSMRGYGATPVPFEQIVTVPELPEEPDTSEVLISL</sequence>
<protein>
    <submittedName>
        <fullName evidence="1">Uncharacterized protein</fullName>
    </submittedName>
</protein>
<reference evidence="2" key="1">
    <citation type="submission" date="2017-02" db="EMBL/GenBank/DDBJ databases">
        <authorList>
            <person name="Varghese N."/>
            <person name="Submissions S."/>
        </authorList>
    </citation>
    <scope>NUCLEOTIDE SEQUENCE [LARGE SCALE GENOMIC DNA]</scope>
    <source>
        <strain evidence="2">ATCC BAA-34</strain>
    </source>
</reference>
<keyword evidence="2" id="KW-1185">Reference proteome</keyword>
<accession>A0A1T4PJT8</accession>
<name>A0A1T4PJT8_9BACT</name>
<gene>
    <name evidence="1" type="ORF">SAMN02745119_01999</name>
</gene>
<dbReference type="EMBL" id="FUWR01000010">
    <property type="protein sequence ID" value="SJZ91835.1"/>
    <property type="molecule type" value="Genomic_DNA"/>
</dbReference>
<evidence type="ECO:0000313" key="1">
    <source>
        <dbReference type="EMBL" id="SJZ91835.1"/>
    </source>
</evidence>
<dbReference type="STRING" id="115783.SAMN02745119_01999"/>
<organism evidence="1 2">
    <name type="scientific">Trichlorobacter thiogenes</name>
    <dbReference type="NCBI Taxonomy" id="115783"/>
    <lineage>
        <taxon>Bacteria</taxon>
        <taxon>Pseudomonadati</taxon>
        <taxon>Thermodesulfobacteriota</taxon>
        <taxon>Desulfuromonadia</taxon>
        <taxon>Geobacterales</taxon>
        <taxon>Geobacteraceae</taxon>
        <taxon>Trichlorobacter</taxon>
    </lineage>
</organism>
<dbReference type="RefSeq" id="WP_078790285.1">
    <property type="nucleotide sequence ID" value="NZ_FUWR01000010.1"/>
</dbReference>
<dbReference type="AlphaFoldDB" id="A0A1T4PJT8"/>
<dbReference type="Proteomes" id="UP000190102">
    <property type="component" value="Unassembled WGS sequence"/>
</dbReference>
<evidence type="ECO:0000313" key="2">
    <source>
        <dbReference type="Proteomes" id="UP000190102"/>
    </source>
</evidence>